<dbReference type="AlphaFoldDB" id="A0AAV2LBA2"/>
<dbReference type="EMBL" id="OZ035845">
    <property type="protein sequence ID" value="CAL1599615.1"/>
    <property type="molecule type" value="Genomic_DNA"/>
</dbReference>
<evidence type="ECO:0000313" key="2">
    <source>
        <dbReference type="Proteomes" id="UP001497482"/>
    </source>
</evidence>
<sequence length="113" mass="12705">MGPGNTGGRKGLRWWRRRHLVPLRLVRIVRQSENRIRNCPRRAFLSAIQDEILHLTFFCSMPLGPNNKTKVWSASSLHLDQNFVDSCLTALNCAKGWVSKLTPVLSPAPSSAP</sequence>
<accession>A0AAV2LBA2</accession>
<gene>
    <name evidence="1" type="ORF">KC01_LOCUS27857</name>
</gene>
<proteinExistence type="predicted"/>
<name>A0AAV2LBA2_KNICA</name>
<protein>
    <submittedName>
        <fullName evidence="1">Uncharacterized protein</fullName>
    </submittedName>
</protein>
<organism evidence="1 2">
    <name type="scientific">Knipowitschia caucasica</name>
    <name type="common">Caucasian dwarf goby</name>
    <name type="synonym">Pomatoschistus caucasicus</name>
    <dbReference type="NCBI Taxonomy" id="637954"/>
    <lineage>
        <taxon>Eukaryota</taxon>
        <taxon>Metazoa</taxon>
        <taxon>Chordata</taxon>
        <taxon>Craniata</taxon>
        <taxon>Vertebrata</taxon>
        <taxon>Euteleostomi</taxon>
        <taxon>Actinopterygii</taxon>
        <taxon>Neopterygii</taxon>
        <taxon>Teleostei</taxon>
        <taxon>Neoteleostei</taxon>
        <taxon>Acanthomorphata</taxon>
        <taxon>Gobiaria</taxon>
        <taxon>Gobiiformes</taxon>
        <taxon>Gobioidei</taxon>
        <taxon>Gobiidae</taxon>
        <taxon>Gobiinae</taxon>
        <taxon>Knipowitschia</taxon>
    </lineage>
</organism>
<reference evidence="1 2" key="1">
    <citation type="submission" date="2024-04" db="EMBL/GenBank/DDBJ databases">
        <authorList>
            <person name="Waldvogel A.-M."/>
            <person name="Schoenle A."/>
        </authorList>
    </citation>
    <scope>NUCLEOTIDE SEQUENCE [LARGE SCALE GENOMIC DNA]</scope>
</reference>
<dbReference type="Proteomes" id="UP001497482">
    <property type="component" value="Chromosome 23"/>
</dbReference>
<evidence type="ECO:0000313" key="1">
    <source>
        <dbReference type="EMBL" id="CAL1599615.1"/>
    </source>
</evidence>
<keyword evidence="2" id="KW-1185">Reference proteome</keyword>